<accession>A0A1G7XJS0</accession>
<evidence type="ECO:0000256" key="1">
    <source>
        <dbReference type="ARBA" id="ARBA00022448"/>
    </source>
</evidence>
<gene>
    <name evidence="5" type="ORF">SAMN04488136_103211</name>
</gene>
<keyword evidence="6" id="KW-1185">Reference proteome</keyword>
<dbReference type="Pfam" id="PF00005">
    <property type="entry name" value="ABC_tran"/>
    <property type="match status" value="1"/>
</dbReference>
<sequence>MKPVVRVQHVSKQYSGHQAGQAHALTDVSFELGGGQVLGLLGHNGAGKSTLIKSLLGAQAYQGQIEINGCEPLSQRAKLMENLACISDVNVLPDWMSVEQLIDYIAGVHPKFQPLVAQQLLAQTDVTLGRKIGALSKGMKVQLHLAIVVATDVNVLILDEPTLGLDLVYRDTFYRHLIEWLQDGERTLLIASHEVAEIEHLLTDVLILKHGQVVWQSPIDEIQNAFFILDASDEHRQVLDQCQPLMVQPGLGSSKWLLPRACYDQVSSLGQVMNVGLTELFLALQKGVQS</sequence>
<dbReference type="EMBL" id="FNDD01000003">
    <property type="protein sequence ID" value="SDG84356.1"/>
    <property type="molecule type" value="Genomic_DNA"/>
</dbReference>
<evidence type="ECO:0000259" key="4">
    <source>
        <dbReference type="PROSITE" id="PS50893"/>
    </source>
</evidence>
<dbReference type="SUPFAM" id="SSF52540">
    <property type="entry name" value="P-loop containing nucleoside triphosphate hydrolases"/>
    <property type="match status" value="1"/>
</dbReference>
<dbReference type="InterPro" id="IPR003593">
    <property type="entry name" value="AAA+_ATPase"/>
</dbReference>
<proteinExistence type="predicted"/>
<evidence type="ECO:0000256" key="3">
    <source>
        <dbReference type="ARBA" id="ARBA00022840"/>
    </source>
</evidence>
<keyword evidence="2" id="KW-0547">Nucleotide-binding</keyword>
<dbReference type="PROSITE" id="PS50893">
    <property type="entry name" value="ABC_TRANSPORTER_2"/>
    <property type="match status" value="1"/>
</dbReference>
<evidence type="ECO:0000313" key="6">
    <source>
        <dbReference type="Proteomes" id="UP000198854"/>
    </source>
</evidence>
<reference evidence="5 6" key="1">
    <citation type="submission" date="2016-10" db="EMBL/GenBank/DDBJ databases">
        <authorList>
            <person name="de Groot N.N."/>
        </authorList>
    </citation>
    <scope>NUCLEOTIDE SEQUENCE [LARGE SCALE GENOMIC DNA]</scope>
    <source>
        <strain evidence="5 6">CGMCC 1.10228</strain>
    </source>
</reference>
<dbReference type="GO" id="GO:0005524">
    <property type="term" value="F:ATP binding"/>
    <property type="evidence" value="ECO:0007669"/>
    <property type="project" value="UniProtKB-KW"/>
</dbReference>
<dbReference type="AlphaFoldDB" id="A0A1G7XJS0"/>
<keyword evidence="3 5" id="KW-0067">ATP-binding</keyword>
<dbReference type="STRING" id="861298.SAMN04488136_103211"/>
<dbReference type="SMART" id="SM00382">
    <property type="entry name" value="AAA"/>
    <property type="match status" value="1"/>
</dbReference>
<dbReference type="InterPro" id="IPR027417">
    <property type="entry name" value="P-loop_NTPase"/>
</dbReference>
<protein>
    <submittedName>
        <fullName evidence="5">ABC-2 type transport system ATP-binding protein</fullName>
    </submittedName>
</protein>
<dbReference type="Gene3D" id="3.40.50.300">
    <property type="entry name" value="P-loop containing nucleotide triphosphate hydrolases"/>
    <property type="match status" value="1"/>
</dbReference>
<dbReference type="PANTHER" id="PTHR42939">
    <property type="entry name" value="ABC TRANSPORTER ATP-BINDING PROTEIN ALBC-RELATED"/>
    <property type="match status" value="1"/>
</dbReference>
<dbReference type="GO" id="GO:0016887">
    <property type="term" value="F:ATP hydrolysis activity"/>
    <property type="evidence" value="ECO:0007669"/>
    <property type="project" value="InterPro"/>
</dbReference>
<keyword evidence="1" id="KW-0813">Transport</keyword>
<name>A0A1G7XJS0_9VIBR</name>
<feature type="domain" description="ABC transporter" evidence="4">
    <location>
        <begin position="5"/>
        <end position="235"/>
    </location>
</feature>
<organism evidence="5 6">
    <name type="scientific">Vibrio xiamenensis</name>
    <dbReference type="NCBI Taxonomy" id="861298"/>
    <lineage>
        <taxon>Bacteria</taxon>
        <taxon>Pseudomonadati</taxon>
        <taxon>Pseudomonadota</taxon>
        <taxon>Gammaproteobacteria</taxon>
        <taxon>Vibrionales</taxon>
        <taxon>Vibrionaceae</taxon>
        <taxon>Vibrio</taxon>
    </lineage>
</organism>
<dbReference type="InterPro" id="IPR051782">
    <property type="entry name" value="ABC_Transporter_VariousFunc"/>
</dbReference>
<dbReference type="RefSeq" id="WP_093270170.1">
    <property type="nucleotide sequence ID" value="NZ_FNDD01000003.1"/>
</dbReference>
<dbReference type="Proteomes" id="UP000198854">
    <property type="component" value="Unassembled WGS sequence"/>
</dbReference>
<evidence type="ECO:0000256" key="2">
    <source>
        <dbReference type="ARBA" id="ARBA00022741"/>
    </source>
</evidence>
<dbReference type="PANTHER" id="PTHR42939:SF1">
    <property type="entry name" value="ABC TRANSPORTER ATP-BINDING PROTEIN ALBC-RELATED"/>
    <property type="match status" value="1"/>
</dbReference>
<evidence type="ECO:0000313" key="5">
    <source>
        <dbReference type="EMBL" id="SDG84356.1"/>
    </source>
</evidence>
<dbReference type="OrthoDB" id="9804819at2"/>
<dbReference type="InterPro" id="IPR003439">
    <property type="entry name" value="ABC_transporter-like_ATP-bd"/>
</dbReference>